<comment type="caution">
    <text evidence="3">The sequence shown here is derived from an EMBL/GenBank/DDBJ whole genome shotgun (WGS) entry which is preliminary data.</text>
</comment>
<organism evidence="3 4">
    <name type="scientific">Dactylonectria macrodidyma</name>
    <dbReference type="NCBI Taxonomy" id="307937"/>
    <lineage>
        <taxon>Eukaryota</taxon>
        <taxon>Fungi</taxon>
        <taxon>Dikarya</taxon>
        <taxon>Ascomycota</taxon>
        <taxon>Pezizomycotina</taxon>
        <taxon>Sordariomycetes</taxon>
        <taxon>Hypocreomycetidae</taxon>
        <taxon>Hypocreales</taxon>
        <taxon>Nectriaceae</taxon>
        <taxon>Dactylonectria</taxon>
    </lineage>
</organism>
<protein>
    <submittedName>
        <fullName evidence="3">Uncharacterized protein</fullName>
    </submittedName>
</protein>
<dbReference type="OrthoDB" id="5068586at2759"/>
<sequence length="281" mass="30606">MRLLRRTSNLALGIHFLSLASAEDSNYVPINASAVLDVPRIVTAGEDTLVHLNFSNSAKASYEHQFMEIYAWAWTENEWSPEEPNLYCLLNPCVATNLTTISINIPPDALPDTRMLVSYSLFGSLKVGFSTWGDQSTGFNLTGGEATLSAWERKDGWGAVNHWSSRLPCTSVACARTCLEEHLDVDEYYWNQANSDRAAFADCVESCPGLLAMGEYSSRTCTLTNATETSETDESESATATSSTGAASSTDDSSGPRTMDSSLVTFAWAAIAATLYTFVEY</sequence>
<accession>A0A9P9J8E5</accession>
<dbReference type="EMBL" id="JAGMUV010000006">
    <property type="protein sequence ID" value="KAH7153326.1"/>
    <property type="molecule type" value="Genomic_DNA"/>
</dbReference>
<name>A0A9P9J8E5_9HYPO</name>
<feature type="region of interest" description="Disordered" evidence="1">
    <location>
        <begin position="225"/>
        <end position="257"/>
    </location>
</feature>
<gene>
    <name evidence="3" type="ORF">EDB81DRAFT_453389</name>
</gene>
<evidence type="ECO:0000256" key="2">
    <source>
        <dbReference type="SAM" id="SignalP"/>
    </source>
</evidence>
<reference evidence="3" key="1">
    <citation type="journal article" date="2021" name="Nat. Commun.">
        <title>Genetic determinants of endophytism in the Arabidopsis root mycobiome.</title>
        <authorList>
            <person name="Mesny F."/>
            <person name="Miyauchi S."/>
            <person name="Thiergart T."/>
            <person name="Pickel B."/>
            <person name="Atanasova L."/>
            <person name="Karlsson M."/>
            <person name="Huettel B."/>
            <person name="Barry K.W."/>
            <person name="Haridas S."/>
            <person name="Chen C."/>
            <person name="Bauer D."/>
            <person name="Andreopoulos W."/>
            <person name="Pangilinan J."/>
            <person name="LaButti K."/>
            <person name="Riley R."/>
            <person name="Lipzen A."/>
            <person name="Clum A."/>
            <person name="Drula E."/>
            <person name="Henrissat B."/>
            <person name="Kohler A."/>
            <person name="Grigoriev I.V."/>
            <person name="Martin F.M."/>
            <person name="Hacquard S."/>
        </authorList>
    </citation>
    <scope>NUCLEOTIDE SEQUENCE</scope>
    <source>
        <strain evidence="3">MPI-CAGE-AT-0147</strain>
    </source>
</reference>
<keyword evidence="4" id="KW-1185">Reference proteome</keyword>
<feature type="chain" id="PRO_5040315561" evidence="2">
    <location>
        <begin position="23"/>
        <end position="281"/>
    </location>
</feature>
<evidence type="ECO:0000313" key="3">
    <source>
        <dbReference type="EMBL" id="KAH7153326.1"/>
    </source>
</evidence>
<proteinExistence type="predicted"/>
<evidence type="ECO:0000256" key="1">
    <source>
        <dbReference type="SAM" id="MobiDB-lite"/>
    </source>
</evidence>
<feature type="compositionally biased region" description="Low complexity" evidence="1">
    <location>
        <begin position="237"/>
        <end position="255"/>
    </location>
</feature>
<dbReference type="Proteomes" id="UP000738349">
    <property type="component" value="Unassembled WGS sequence"/>
</dbReference>
<keyword evidence="2" id="KW-0732">Signal</keyword>
<feature type="signal peptide" evidence="2">
    <location>
        <begin position="1"/>
        <end position="22"/>
    </location>
</feature>
<evidence type="ECO:0000313" key="4">
    <source>
        <dbReference type="Proteomes" id="UP000738349"/>
    </source>
</evidence>
<dbReference type="AlphaFoldDB" id="A0A9P9J8E5"/>